<comment type="caution">
    <text evidence="1">The sequence shown here is derived from an EMBL/GenBank/DDBJ whole genome shotgun (WGS) entry which is preliminary data.</text>
</comment>
<reference evidence="1 2" key="1">
    <citation type="journal article" date="2016" name="Nat. Commun.">
        <title>Thousands of microbial genomes shed light on interconnected biogeochemical processes in an aquifer system.</title>
        <authorList>
            <person name="Anantharaman K."/>
            <person name="Brown C.T."/>
            <person name="Hug L.A."/>
            <person name="Sharon I."/>
            <person name="Castelle C.J."/>
            <person name="Probst A.J."/>
            <person name="Thomas B.C."/>
            <person name="Singh A."/>
            <person name="Wilkins M.J."/>
            <person name="Karaoz U."/>
            <person name="Brodie E.L."/>
            <person name="Williams K.H."/>
            <person name="Hubbard S.S."/>
            <person name="Banfield J.F."/>
        </authorList>
    </citation>
    <scope>NUCLEOTIDE SEQUENCE [LARGE SCALE GENOMIC DNA]</scope>
</reference>
<protein>
    <submittedName>
        <fullName evidence="1">Uncharacterized protein</fullName>
    </submittedName>
</protein>
<name>A0A1F4VCE1_UNCKA</name>
<dbReference type="AlphaFoldDB" id="A0A1F4VCE1"/>
<gene>
    <name evidence="1" type="ORF">A3A78_02985</name>
</gene>
<sequence length="108" mass="12713">MKFLFEEIANIEYLNLEFSKLEIEETELDHLNHLAKSIIHHKTLDLILDELPDDCREEFLVILSEDEDHQTVLDYLKKSIKDFEVKLIEKVKEIELELMAEIKGEGTA</sequence>
<proteinExistence type="predicted"/>
<evidence type="ECO:0000313" key="1">
    <source>
        <dbReference type="EMBL" id="OGC54921.1"/>
    </source>
</evidence>
<dbReference type="EMBL" id="MEVI01000003">
    <property type="protein sequence ID" value="OGC54921.1"/>
    <property type="molecule type" value="Genomic_DNA"/>
</dbReference>
<dbReference type="Proteomes" id="UP000176504">
    <property type="component" value="Unassembled WGS sequence"/>
</dbReference>
<organism evidence="1 2">
    <name type="scientific">candidate division WWE3 bacterium RIFCSPLOWO2_01_FULL_41_18</name>
    <dbReference type="NCBI Taxonomy" id="1802625"/>
    <lineage>
        <taxon>Bacteria</taxon>
        <taxon>Katanobacteria</taxon>
    </lineage>
</organism>
<evidence type="ECO:0000313" key="2">
    <source>
        <dbReference type="Proteomes" id="UP000176504"/>
    </source>
</evidence>
<accession>A0A1F4VCE1</accession>